<dbReference type="RefSeq" id="WP_000487304.1">
    <property type="nucleotide sequence ID" value="NC_018500.1"/>
</dbReference>
<evidence type="ECO:0000313" key="2">
    <source>
        <dbReference type="Proteomes" id="UP000005259"/>
    </source>
</evidence>
<accession>A0A9W3J997</accession>
<organism evidence="1 2">
    <name type="scientific">Bacillus thuringiensis HD-771</name>
    <dbReference type="NCBI Taxonomy" id="1218175"/>
    <lineage>
        <taxon>Bacteria</taxon>
        <taxon>Bacillati</taxon>
        <taxon>Bacillota</taxon>
        <taxon>Bacilli</taxon>
        <taxon>Bacillales</taxon>
        <taxon>Bacillaceae</taxon>
        <taxon>Bacillus</taxon>
        <taxon>Bacillus cereus group</taxon>
    </lineage>
</organism>
<sequence length="100" mass="12076">MFQLVKCNEKFLSISTIGNRLLFHFPNGNRDSIYTKYKITIPELYRYKDKYSDNFHKDTYKDKEPNQIDIKLKYVTSLEYIKPLIDETFKQALMSHQSHF</sequence>
<gene>
    <name evidence="1" type="ORF">BTG_14425</name>
</gene>
<dbReference type="Proteomes" id="UP000005259">
    <property type="component" value="Chromosome"/>
</dbReference>
<evidence type="ECO:0000313" key="1">
    <source>
        <dbReference type="EMBL" id="AFQ16337.1"/>
    </source>
</evidence>
<dbReference type="AlphaFoldDB" id="A0A9W3J997"/>
<name>A0A9W3J997_BACTU</name>
<protein>
    <submittedName>
        <fullName evidence="1">Uncharacterized protein</fullName>
    </submittedName>
</protein>
<dbReference type="EMBL" id="CP003752">
    <property type="protein sequence ID" value="AFQ16337.1"/>
    <property type="molecule type" value="Genomic_DNA"/>
</dbReference>
<dbReference type="KEGG" id="bti:BTG_14425"/>
<reference evidence="1 2" key="1">
    <citation type="submission" date="2012-08" db="EMBL/GenBank/DDBJ databases">
        <authorList>
            <person name="Doggett N."/>
            <person name="Teshima H."/>
            <person name="Bruce D."/>
            <person name="Detter J.C."/>
            <person name="Johnson S.L."/>
            <person name="Han C."/>
        </authorList>
    </citation>
    <scope>NUCLEOTIDE SEQUENCE [LARGE SCALE GENOMIC DNA]</scope>
    <source>
        <strain evidence="1 2">HD-771</strain>
    </source>
</reference>
<proteinExistence type="predicted"/>